<reference evidence="8 9" key="1">
    <citation type="journal article" date="2018" name="BMC Genomics">
        <title>Comparative genome analyses reveal sequence features reflecting distinct modes of host-adaptation between dicot and monocot powdery mildew.</title>
        <authorList>
            <person name="Wu Y."/>
            <person name="Ma X."/>
            <person name="Pan Z."/>
            <person name="Kale S.D."/>
            <person name="Song Y."/>
            <person name="King H."/>
            <person name="Zhang Q."/>
            <person name="Presley C."/>
            <person name="Deng X."/>
            <person name="Wei C.I."/>
            <person name="Xiao S."/>
        </authorList>
    </citation>
    <scope>NUCLEOTIDE SEQUENCE [LARGE SCALE GENOMIC DNA]</scope>
    <source>
        <strain evidence="8">UMSG2</strain>
    </source>
</reference>
<keyword evidence="4 8" id="KW-0689">Ribosomal protein</keyword>
<evidence type="ECO:0000313" key="8">
    <source>
        <dbReference type="EMBL" id="RKF55879.1"/>
    </source>
</evidence>
<evidence type="ECO:0000256" key="6">
    <source>
        <dbReference type="ARBA" id="ARBA00023274"/>
    </source>
</evidence>
<keyword evidence="6" id="KW-0687">Ribonucleoprotein</keyword>
<evidence type="ECO:0000256" key="3">
    <source>
        <dbReference type="ARBA" id="ARBA00022946"/>
    </source>
</evidence>
<name>A0A420HEN2_9PEZI</name>
<dbReference type="EMBL" id="MCFK01008620">
    <property type="protein sequence ID" value="RKF55879.1"/>
    <property type="molecule type" value="Genomic_DNA"/>
</dbReference>
<organism evidence="8 9">
    <name type="scientific">Erysiphe neolycopersici</name>
    <dbReference type="NCBI Taxonomy" id="212602"/>
    <lineage>
        <taxon>Eukaryota</taxon>
        <taxon>Fungi</taxon>
        <taxon>Dikarya</taxon>
        <taxon>Ascomycota</taxon>
        <taxon>Pezizomycotina</taxon>
        <taxon>Leotiomycetes</taxon>
        <taxon>Erysiphales</taxon>
        <taxon>Erysiphaceae</taxon>
        <taxon>Erysiphe</taxon>
    </lineage>
</organism>
<dbReference type="InterPro" id="IPR019368">
    <property type="entry name" value="Ribosomal_mS29"/>
</dbReference>
<evidence type="ECO:0000256" key="4">
    <source>
        <dbReference type="ARBA" id="ARBA00022980"/>
    </source>
</evidence>
<dbReference type="STRING" id="212602.A0A420HEN2"/>
<evidence type="ECO:0000256" key="5">
    <source>
        <dbReference type="ARBA" id="ARBA00023128"/>
    </source>
</evidence>
<proteinExistence type="inferred from homology"/>
<evidence type="ECO:0000256" key="2">
    <source>
        <dbReference type="ARBA" id="ARBA00009863"/>
    </source>
</evidence>
<dbReference type="OrthoDB" id="274828at2759"/>
<dbReference type="GO" id="GO:0003735">
    <property type="term" value="F:structural constituent of ribosome"/>
    <property type="evidence" value="ECO:0007669"/>
    <property type="project" value="TreeGrafter"/>
</dbReference>
<comment type="caution">
    <text evidence="8">The sequence shown here is derived from an EMBL/GenBank/DDBJ whole genome shotgun (WGS) entry which is preliminary data.</text>
</comment>
<evidence type="ECO:0000256" key="7">
    <source>
        <dbReference type="ARBA" id="ARBA00035140"/>
    </source>
</evidence>
<dbReference type="Proteomes" id="UP000286134">
    <property type="component" value="Unassembled WGS sequence"/>
</dbReference>
<evidence type="ECO:0000313" key="9">
    <source>
        <dbReference type="Proteomes" id="UP000286134"/>
    </source>
</evidence>
<dbReference type="AlphaFoldDB" id="A0A420HEN2"/>
<keyword evidence="3" id="KW-0809">Transit peptide</keyword>
<dbReference type="GO" id="GO:0005763">
    <property type="term" value="C:mitochondrial small ribosomal subunit"/>
    <property type="evidence" value="ECO:0007669"/>
    <property type="project" value="TreeGrafter"/>
</dbReference>
<keyword evidence="9" id="KW-1185">Reference proteome</keyword>
<evidence type="ECO:0000256" key="1">
    <source>
        <dbReference type="ARBA" id="ARBA00004173"/>
    </source>
</evidence>
<protein>
    <recommendedName>
        <fullName evidence="7">Small ribosomal subunit protein mS29</fullName>
    </recommendedName>
</protein>
<dbReference type="Pfam" id="PF10236">
    <property type="entry name" value="DAP3"/>
    <property type="match status" value="1"/>
</dbReference>
<gene>
    <name evidence="8" type="ORF">OnM2_086039</name>
</gene>
<dbReference type="PANTHER" id="PTHR12810:SF0">
    <property type="entry name" value="SMALL RIBOSOMAL SUBUNIT PROTEIN MS29"/>
    <property type="match status" value="1"/>
</dbReference>
<keyword evidence="5" id="KW-0496">Mitochondrion</keyword>
<accession>A0A420HEN2</accession>
<sequence>MIPEMVSLSSLAKPSKLNHALPLIFSKNSFNLSNYIGNVSFSTSITRSERNAPPARGTNTLRIAKKNVVRDKGRPPAVGERKNYRKRIVLSNSNALSVTLPVLDFKMIQELVGKPIIKEQKVTEPKSLKLHNKNKSKDKDQIIDHNNNQTKLRVSERKLMASVVGLSDETIDSLRASKAFKITQSWELFRQPGVLIREHSKIMNLRLLQAQEQKSTVRMVIDGAKGSGKSMMLLYAMATAFVNDWVVINIPEAQDVTNAVTEYAPIPDSNLFSQNSLVAELLDTIAKANSNVLRKITVKQAHPTIATSLEPNCSIYRLCELGAREPEFAWPFFLNFWSEITREGNPPIMMCLDGLSHILQNSLYLKTDLSYVHSQDLSIVKHFTDYLSGAKTVPNGGAFLAATNRSHAPVSASLELAIKRSEDRVQNRQISQHDPYEKNYDYRSDKILADVEIFKLGGLTKNETRGLLEYWAKSGILRSRVDEKTVAEKWVLAGHGIAGEIQRGLLARPYASHSIQYKLNANEA</sequence>
<dbReference type="PANTHER" id="PTHR12810">
    <property type="entry name" value="MITOCHONDRIAL 28S RIBOSOMAL PROTEIN S29"/>
    <property type="match status" value="1"/>
</dbReference>
<comment type="similarity">
    <text evidence="2">Belongs to the mitochondrion-specific ribosomal protein mS29 family.</text>
</comment>
<comment type="subcellular location">
    <subcellularLocation>
        <location evidence="1">Mitochondrion</location>
    </subcellularLocation>
</comment>